<dbReference type="EMBL" id="CP078073">
    <property type="protein sequence ID" value="QXL88123.1"/>
    <property type="molecule type" value="Genomic_DNA"/>
</dbReference>
<dbReference type="PANTHER" id="PTHR43818:SF11">
    <property type="entry name" value="BCDNA.GH03377"/>
    <property type="match status" value="1"/>
</dbReference>
<name>A0A975TVF4_9RHOB</name>
<dbReference type="Gene3D" id="3.30.360.10">
    <property type="entry name" value="Dihydrodipicolinate Reductase, domain 2"/>
    <property type="match status" value="1"/>
</dbReference>
<dbReference type="SUPFAM" id="SSF55347">
    <property type="entry name" value="Glyceraldehyde-3-phosphate dehydrogenase-like, C-terminal domain"/>
    <property type="match status" value="1"/>
</dbReference>
<dbReference type="Proteomes" id="UP000693972">
    <property type="component" value="Unassembled WGS sequence"/>
</dbReference>
<dbReference type="GO" id="GO:0016491">
    <property type="term" value="F:oxidoreductase activity"/>
    <property type="evidence" value="ECO:0007669"/>
    <property type="project" value="UniProtKB-KW"/>
</dbReference>
<evidence type="ECO:0000259" key="2">
    <source>
        <dbReference type="Pfam" id="PF01408"/>
    </source>
</evidence>
<evidence type="ECO:0000313" key="5">
    <source>
        <dbReference type="EMBL" id="QXL88123.1"/>
    </source>
</evidence>
<keyword evidence="6" id="KW-1185">Reference proteome</keyword>
<dbReference type="AlphaFoldDB" id="A0A975TVF4"/>
<accession>A0A975TVF4</accession>
<dbReference type="InterPro" id="IPR036291">
    <property type="entry name" value="NAD(P)-bd_dom_sf"/>
</dbReference>
<dbReference type="GO" id="GO:0000166">
    <property type="term" value="F:nucleotide binding"/>
    <property type="evidence" value="ECO:0007669"/>
    <property type="project" value="InterPro"/>
</dbReference>
<evidence type="ECO:0000259" key="3">
    <source>
        <dbReference type="Pfam" id="PF22725"/>
    </source>
</evidence>
<dbReference type="InterPro" id="IPR050463">
    <property type="entry name" value="Gfo/Idh/MocA_oxidrdct_glycsds"/>
</dbReference>
<evidence type="ECO:0000313" key="6">
    <source>
        <dbReference type="Proteomes" id="UP000693972"/>
    </source>
</evidence>
<dbReference type="InterPro" id="IPR000683">
    <property type="entry name" value="Gfo/Idh/MocA-like_OxRdtase_N"/>
</dbReference>
<dbReference type="RefSeq" id="WP_257891212.1">
    <property type="nucleotide sequence ID" value="NZ_JAIMBW010000001.1"/>
</dbReference>
<dbReference type="PANTHER" id="PTHR43818">
    <property type="entry name" value="BCDNA.GH03377"/>
    <property type="match status" value="1"/>
</dbReference>
<protein>
    <submittedName>
        <fullName evidence="5">Gfo/Idh/MocA family oxidoreductase</fullName>
    </submittedName>
</protein>
<feature type="domain" description="Gfo/Idh/MocA-like oxidoreductase N-terminal" evidence="2">
    <location>
        <begin position="6"/>
        <end position="123"/>
    </location>
</feature>
<proteinExistence type="predicted"/>
<feature type="domain" description="GFO/IDH/MocA-like oxidoreductase" evidence="3">
    <location>
        <begin position="134"/>
        <end position="276"/>
    </location>
</feature>
<dbReference type="Pfam" id="PF01408">
    <property type="entry name" value="GFO_IDH_MocA"/>
    <property type="match status" value="1"/>
</dbReference>
<dbReference type="SUPFAM" id="SSF51735">
    <property type="entry name" value="NAD(P)-binding Rossmann-fold domains"/>
    <property type="match status" value="1"/>
</dbReference>
<evidence type="ECO:0000313" key="4">
    <source>
        <dbReference type="EMBL" id="MBY4891326.1"/>
    </source>
</evidence>
<evidence type="ECO:0000256" key="1">
    <source>
        <dbReference type="ARBA" id="ARBA00023002"/>
    </source>
</evidence>
<reference evidence="5 6" key="1">
    <citation type="submission" date="2021-07" db="EMBL/GenBank/DDBJ databases">
        <title>Karlodiniumbacter phycospheric gen. nov., sp. nov., a phycosphere bacterium isolated from karlodinium veneficum.</title>
        <authorList>
            <person name="Peng Y."/>
            <person name="Jiang L."/>
            <person name="Lee J."/>
        </authorList>
    </citation>
    <scope>NUCLEOTIDE SEQUENCE</scope>
    <source>
        <strain evidence="5 6">N5</strain>
    </source>
</reference>
<dbReference type="InterPro" id="IPR055170">
    <property type="entry name" value="GFO_IDH_MocA-like_dom"/>
</dbReference>
<keyword evidence="1" id="KW-0560">Oxidoreductase</keyword>
<sequence length="357" mass="38793">MVYKVVGISFDHMHMGDLLRMVDAHPNAEITALYDPDAAKMASAAETFGVPAPALFTDFDACMAAGPYDLAILCCATADHAEMTERLAPHGVHIHVEKPFADSADNARRMIKAMAGTDKIMSINWPLAWVESHLTAKRLIDEGMIGELREVHFYDGNRGPLYHLADKVEVSAEEVEAQKPDSWWYKAASGGGSLLDYMGYGATLGTWYMGGEAPLEVTCTVDDTPGIEVDQHAIAVIRYAKGLSKMETRWGTFTDPWTVNPQPTCGFVFVGSEGTISSPDYAPAVTVQTRVRPEKHDIPVDPLPEGRSDAIAYIINLIDKGAKPDGPFDPTLCLTAQRIVDTAAASAAQKRTLELLP</sequence>
<gene>
    <name evidence="4" type="ORF">KUL25_00955</name>
    <name evidence="5" type="ORF">KUL25_00960</name>
</gene>
<dbReference type="Pfam" id="PF22725">
    <property type="entry name" value="GFO_IDH_MocA_C3"/>
    <property type="match status" value="1"/>
</dbReference>
<dbReference type="EMBL" id="JAIMBW010000001">
    <property type="protein sequence ID" value="MBY4891326.1"/>
    <property type="molecule type" value="Genomic_DNA"/>
</dbReference>
<dbReference type="Gene3D" id="3.40.50.720">
    <property type="entry name" value="NAD(P)-binding Rossmann-like Domain"/>
    <property type="match status" value="1"/>
</dbReference>
<organism evidence="5">
    <name type="scientific">Gymnodinialimonas phycosphaerae</name>
    <dbReference type="NCBI Taxonomy" id="2841589"/>
    <lineage>
        <taxon>Bacteria</taxon>
        <taxon>Pseudomonadati</taxon>
        <taxon>Pseudomonadota</taxon>
        <taxon>Alphaproteobacteria</taxon>
        <taxon>Rhodobacterales</taxon>
        <taxon>Paracoccaceae</taxon>
        <taxon>Gymnodinialimonas</taxon>
    </lineage>
</organism>